<dbReference type="RefSeq" id="WP_060629844.1">
    <property type="nucleotide sequence ID" value="NZ_NFEL01000038.1"/>
</dbReference>
<dbReference type="Proteomes" id="UP000195030">
    <property type="component" value="Unassembled WGS sequence"/>
</dbReference>
<comment type="caution">
    <text evidence="2">The sequence shown here is derived from an EMBL/GenBank/DDBJ whole genome shotgun (WGS) entry which is preliminary data.</text>
</comment>
<accession>A0A243GPY5</accession>
<name>A0A243GPY5_BACTF</name>
<feature type="chain" id="PRO_5038531103" evidence="1">
    <location>
        <begin position="23"/>
        <end position="110"/>
    </location>
</feature>
<evidence type="ECO:0000256" key="1">
    <source>
        <dbReference type="SAM" id="SignalP"/>
    </source>
</evidence>
<evidence type="ECO:0000313" key="3">
    <source>
        <dbReference type="Proteomes" id="UP000195030"/>
    </source>
</evidence>
<dbReference type="EMBL" id="NFEL01000038">
    <property type="protein sequence ID" value="OUA09898.1"/>
    <property type="molecule type" value="Genomic_DNA"/>
</dbReference>
<dbReference type="PROSITE" id="PS51257">
    <property type="entry name" value="PROKAR_LIPOPROTEIN"/>
    <property type="match status" value="1"/>
</dbReference>
<reference evidence="2 3" key="1">
    <citation type="submission" date="2016-10" db="EMBL/GenBank/DDBJ databases">
        <title>Comparative genomics of Bacillus thuringiensis reveals a path to pathogens against multiple invertebrate hosts.</title>
        <authorList>
            <person name="Zheng J."/>
            <person name="Gao Q."/>
            <person name="Liu H."/>
            <person name="Peng D."/>
            <person name="Ruan L."/>
            <person name="Sun M."/>
        </authorList>
    </citation>
    <scope>NUCLEOTIDE SEQUENCE [LARGE SCALE GENOMIC DNA]</scope>
    <source>
        <strain evidence="2">CTC</strain>
    </source>
</reference>
<keyword evidence="1" id="KW-0732">Signal</keyword>
<gene>
    <name evidence="2" type="ORF">BK772_08180</name>
</gene>
<proteinExistence type="predicted"/>
<evidence type="ECO:0000313" key="2">
    <source>
        <dbReference type="EMBL" id="OUA09898.1"/>
    </source>
</evidence>
<sequence>MVIKFKKISFYFLLILVFATLGGCTINPKNDEQQIINKAKEETIKYFKEEENVDVTITKHKFTPNDLQTIFISGYVTDDKNKEFSVAVEYANNYHISTISTTKNFELKHD</sequence>
<feature type="signal peptide" evidence="1">
    <location>
        <begin position="1"/>
        <end position="22"/>
    </location>
</feature>
<organism evidence="2 3">
    <name type="scientific">Bacillus thuringiensis subsp. finitimus</name>
    <dbReference type="NCBI Taxonomy" id="29337"/>
    <lineage>
        <taxon>Bacteria</taxon>
        <taxon>Bacillati</taxon>
        <taxon>Bacillota</taxon>
        <taxon>Bacilli</taxon>
        <taxon>Bacillales</taxon>
        <taxon>Bacillaceae</taxon>
        <taxon>Bacillus</taxon>
        <taxon>Bacillus cereus group</taxon>
    </lineage>
</organism>
<protein>
    <submittedName>
        <fullName evidence="2">DUF1433 domain-containing protein</fullName>
    </submittedName>
</protein>
<dbReference type="AlphaFoldDB" id="A0A243GPY5"/>